<dbReference type="InterPro" id="IPR004276">
    <property type="entry name" value="GlycoTrans_28_N"/>
</dbReference>
<gene>
    <name evidence="10 13" type="primary">murG</name>
    <name evidence="13" type="ORF">IC612_06900</name>
</gene>
<evidence type="ECO:0000256" key="5">
    <source>
        <dbReference type="ARBA" id="ARBA00022960"/>
    </source>
</evidence>
<evidence type="ECO:0000313" key="13">
    <source>
        <dbReference type="EMBL" id="MBF5027523.1"/>
    </source>
</evidence>
<dbReference type="GO" id="GO:0051301">
    <property type="term" value="P:cell division"/>
    <property type="evidence" value="ECO:0007669"/>
    <property type="project" value="UniProtKB-KW"/>
</dbReference>
<keyword evidence="8 10" id="KW-0131">Cell cycle</keyword>
<dbReference type="GO" id="GO:0009252">
    <property type="term" value="P:peptidoglycan biosynthetic process"/>
    <property type="evidence" value="ECO:0007669"/>
    <property type="project" value="UniProtKB-UniRule"/>
</dbReference>
<dbReference type="SUPFAM" id="SSF53756">
    <property type="entry name" value="UDP-Glycosyltransferase/glycogen phosphorylase"/>
    <property type="match status" value="1"/>
</dbReference>
<evidence type="ECO:0000256" key="1">
    <source>
        <dbReference type="ARBA" id="ARBA00022475"/>
    </source>
</evidence>
<keyword evidence="9 10" id="KW-0961">Cell wall biogenesis/degradation</keyword>
<dbReference type="NCBIfam" id="TIGR01133">
    <property type="entry name" value="murG"/>
    <property type="match status" value="1"/>
</dbReference>
<keyword evidence="6 10" id="KW-0573">Peptidoglycan synthesis</keyword>
<feature type="binding site" evidence="10">
    <location>
        <position position="164"/>
    </location>
    <ligand>
        <name>UDP-N-acetyl-alpha-D-glucosamine</name>
        <dbReference type="ChEBI" id="CHEBI:57705"/>
    </ligand>
</feature>
<organism evidence="13 14">
    <name type="scientific">Planobacterium oryzisoli</name>
    <dbReference type="NCBI Taxonomy" id="2771435"/>
    <lineage>
        <taxon>Bacteria</taxon>
        <taxon>Pseudomonadati</taxon>
        <taxon>Bacteroidota</taxon>
        <taxon>Flavobacteriia</taxon>
        <taxon>Flavobacteriales</taxon>
        <taxon>Weeksellaceae</taxon>
        <taxon>Chryseobacterium group</taxon>
        <taxon>Chryseobacterium</taxon>
    </lineage>
</organism>
<dbReference type="Pfam" id="PF03033">
    <property type="entry name" value="Glyco_transf_28"/>
    <property type="match status" value="1"/>
</dbReference>
<reference evidence="13" key="1">
    <citation type="submission" date="2020-11" db="EMBL/GenBank/DDBJ databases">
        <title>Genome seq and assembly of Planobacterium sp.</title>
        <authorList>
            <person name="Chhetri G."/>
        </authorList>
    </citation>
    <scope>NUCLEOTIDE SEQUENCE</scope>
    <source>
        <strain evidence="13">GCR5</strain>
    </source>
</reference>
<dbReference type="Proteomes" id="UP000694480">
    <property type="component" value="Unassembled WGS sequence"/>
</dbReference>
<feature type="binding site" evidence="10">
    <location>
        <position position="295"/>
    </location>
    <ligand>
        <name>UDP-N-acetyl-alpha-D-glucosamine</name>
        <dbReference type="ChEBI" id="CHEBI:57705"/>
    </ligand>
</feature>
<evidence type="ECO:0000256" key="8">
    <source>
        <dbReference type="ARBA" id="ARBA00023306"/>
    </source>
</evidence>
<feature type="domain" description="Glycosyltransferase family 28 N-terminal" evidence="11">
    <location>
        <begin position="3"/>
        <end position="142"/>
    </location>
</feature>
<dbReference type="InterPro" id="IPR006009">
    <property type="entry name" value="GlcNAc_MurG"/>
</dbReference>
<evidence type="ECO:0000256" key="3">
    <source>
        <dbReference type="ARBA" id="ARBA00022676"/>
    </source>
</evidence>
<dbReference type="GO" id="GO:0005886">
    <property type="term" value="C:plasma membrane"/>
    <property type="evidence" value="ECO:0007669"/>
    <property type="project" value="UniProtKB-SubCell"/>
</dbReference>
<evidence type="ECO:0000256" key="10">
    <source>
        <dbReference type="HAMAP-Rule" id="MF_00033"/>
    </source>
</evidence>
<keyword evidence="1 10" id="KW-1003">Cell membrane</keyword>
<keyword evidence="7 10" id="KW-0472">Membrane</keyword>
<feature type="binding site" evidence="10">
    <location>
        <begin position="10"/>
        <end position="12"/>
    </location>
    <ligand>
        <name>UDP-N-acetyl-alpha-D-glucosamine</name>
        <dbReference type="ChEBI" id="CHEBI:57705"/>
    </ligand>
</feature>
<evidence type="ECO:0000256" key="9">
    <source>
        <dbReference type="ARBA" id="ARBA00023316"/>
    </source>
</evidence>
<evidence type="ECO:0000313" key="14">
    <source>
        <dbReference type="Proteomes" id="UP000694480"/>
    </source>
</evidence>
<evidence type="ECO:0000256" key="6">
    <source>
        <dbReference type="ARBA" id="ARBA00022984"/>
    </source>
</evidence>
<dbReference type="PANTHER" id="PTHR21015:SF22">
    <property type="entry name" value="GLYCOSYLTRANSFERASE"/>
    <property type="match status" value="1"/>
</dbReference>
<dbReference type="CDD" id="cd03785">
    <property type="entry name" value="GT28_MurG"/>
    <property type="match status" value="1"/>
</dbReference>
<dbReference type="GO" id="GO:0071555">
    <property type="term" value="P:cell wall organization"/>
    <property type="evidence" value="ECO:0007669"/>
    <property type="project" value="UniProtKB-KW"/>
</dbReference>
<evidence type="ECO:0000256" key="2">
    <source>
        <dbReference type="ARBA" id="ARBA00022618"/>
    </source>
</evidence>
<dbReference type="GO" id="GO:0005975">
    <property type="term" value="P:carbohydrate metabolic process"/>
    <property type="evidence" value="ECO:0007669"/>
    <property type="project" value="InterPro"/>
</dbReference>
<accession>A0A930YW61</accession>
<feature type="binding site" evidence="10">
    <location>
        <position position="196"/>
    </location>
    <ligand>
        <name>UDP-N-acetyl-alpha-D-glucosamine</name>
        <dbReference type="ChEBI" id="CHEBI:57705"/>
    </ligand>
</feature>
<dbReference type="GO" id="GO:0050511">
    <property type="term" value="F:undecaprenyldiphospho-muramoylpentapeptide beta-N-acetylglucosaminyltransferase activity"/>
    <property type="evidence" value="ECO:0007669"/>
    <property type="project" value="UniProtKB-UniRule"/>
</dbReference>
<dbReference type="HAMAP" id="MF_00033">
    <property type="entry name" value="MurG"/>
    <property type="match status" value="1"/>
</dbReference>
<dbReference type="AlphaFoldDB" id="A0A930YW61"/>
<keyword evidence="5 10" id="KW-0133">Cell shape</keyword>
<evidence type="ECO:0000259" key="12">
    <source>
        <dbReference type="Pfam" id="PF04101"/>
    </source>
</evidence>
<dbReference type="InterPro" id="IPR007235">
    <property type="entry name" value="Glyco_trans_28_C"/>
</dbReference>
<dbReference type="PANTHER" id="PTHR21015">
    <property type="entry name" value="UDP-N-ACETYLGLUCOSAMINE--N-ACETYLMURAMYL-(PENTAPEPTIDE) PYROPHOSPHORYL-UNDECAPRENOL N-ACETYLGLUCOSAMINE TRANSFERASE 1"/>
    <property type="match status" value="1"/>
</dbReference>
<sequence>MKVLLSGGGTGGHIFPAVAIADELKGRFADAEFLFIGANGKMEMEKVPQAGYSIKGLDIQGLDRSALWKNIRLPFKILKSINAAHKIIKEFNPDFVVGTGGYASGPALYAASRARVPYFIQEQNAFAGLTNRLLSKGSRRIYTAYQDVKGFPAEKTVYLGNPVRSTVGRGLDERDEAVRSFGLDPGKLVVLSVGGSLGSQTLNNAWLKNLENLKRYEAQLIWQTGKASYGQIQSKREQFPSEGIFLTDFLTDMNQAYSAADIIVSRAGAIAISELALVGKASILVPYPLAAENHQEANALSLVSKNAAVMVRDNEMDEKFWLQLSALIQSPEQRTELSSKLKMLARPTAVKDIVDDILDNLNIGNGDT</sequence>
<proteinExistence type="inferred from homology"/>
<keyword evidence="3 10" id="KW-0328">Glycosyltransferase</keyword>
<protein>
    <recommendedName>
        <fullName evidence="10">UDP-N-acetylglucosamine--N-acetylmuramyl-(pentapeptide) pyrophosphoryl-undecaprenol N-acetylglucosamine transferase</fullName>
        <ecNumber evidence="10">2.4.1.227</ecNumber>
    </recommendedName>
    <alternativeName>
        <fullName evidence="10">Undecaprenyl-PP-MurNAc-pentapeptide-UDPGlcNAc GlcNAc transferase</fullName>
    </alternativeName>
</protein>
<evidence type="ECO:0000259" key="11">
    <source>
        <dbReference type="Pfam" id="PF03033"/>
    </source>
</evidence>
<name>A0A930YW61_9FLAO</name>
<keyword evidence="14" id="KW-1185">Reference proteome</keyword>
<evidence type="ECO:0000256" key="7">
    <source>
        <dbReference type="ARBA" id="ARBA00023136"/>
    </source>
</evidence>
<evidence type="ECO:0000256" key="4">
    <source>
        <dbReference type="ARBA" id="ARBA00022679"/>
    </source>
</evidence>
<keyword evidence="4 10" id="KW-0808">Transferase</keyword>
<dbReference type="Pfam" id="PF04101">
    <property type="entry name" value="Glyco_tran_28_C"/>
    <property type="match status" value="1"/>
</dbReference>
<dbReference type="RefSeq" id="WP_194739449.1">
    <property type="nucleotide sequence ID" value="NZ_JADKYY010000007.1"/>
</dbReference>
<dbReference type="GO" id="GO:0008360">
    <property type="term" value="P:regulation of cell shape"/>
    <property type="evidence" value="ECO:0007669"/>
    <property type="project" value="UniProtKB-KW"/>
</dbReference>
<comment type="pathway">
    <text evidence="10">Cell wall biogenesis; peptidoglycan biosynthesis.</text>
</comment>
<comment type="caution">
    <text evidence="10">Lacks conserved residue(s) required for the propagation of feature annotation.</text>
</comment>
<dbReference type="EMBL" id="JADKYY010000007">
    <property type="protein sequence ID" value="MBF5027523.1"/>
    <property type="molecule type" value="Genomic_DNA"/>
</dbReference>
<comment type="caution">
    <text evidence="13">The sequence shown here is derived from an EMBL/GenBank/DDBJ whole genome shotgun (WGS) entry which is preliminary data.</text>
</comment>
<feature type="binding site" evidence="10">
    <location>
        <position position="124"/>
    </location>
    <ligand>
        <name>UDP-N-acetyl-alpha-D-glucosamine</name>
        <dbReference type="ChEBI" id="CHEBI:57705"/>
    </ligand>
</feature>
<comment type="catalytic activity">
    <reaction evidence="10">
        <text>di-trans,octa-cis-undecaprenyl diphospho-N-acetyl-alpha-D-muramoyl-L-alanyl-D-glutamyl-meso-2,6-diaminopimeloyl-D-alanyl-D-alanine + UDP-N-acetyl-alpha-D-glucosamine = di-trans,octa-cis-undecaprenyl diphospho-[N-acetyl-alpha-D-glucosaminyl-(1-&gt;4)]-N-acetyl-alpha-D-muramoyl-L-alanyl-D-glutamyl-meso-2,6-diaminopimeloyl-D-alanyl-D-alanine + UDP + H(+)</text>
        <dbReference type="Rhea" id="RHEA:31227"/>
        <dbReference type="ChEBI" id="CHEBI:15378"/>
        <dbReference type="ChEBI" id="CHEBI:57705"/>
        <dbReference type="ChEBI" id="CHEBI:58223"/>
        <dbReference type="ChEBI" id="CHEBI:61387"/>
        <dbReference type="ChEBI" id="CHEBI:61388"/>
        <dbReference type="EC" id="2.4.1.227"/>
    </reaction>
</comment>
<comment type="subcellular location">
    <subcellularLocation>
        <location evidence="10">Cell membrane</location>
        <topology evidence="10">Peripheral membrane protein</topology>
        <orientation evidence="10">Cytoplasmic side</orientation>
    </subcellularLocation>
</comment>
<dbReference type="Gene3D" id="3.40.50.2000">
    <property type="entry name" value="Glycogen Phosphorylase B"/>
    <property type="match status" value="2"/>
</dbReference>
<feature type="domain" description="Glycosyl transferase family 28 C-terminal" evidence="12">
    <location>
        <begin position="190"/>
        <end position="347"/>
    </location>
</feature>
<dbReference type="EC" id="2.4.1.227" evidence="10"/>
<keyword evidence="2 10" id="KW-0132">Cell division</keyword>
<comment type="similarity">
    <text evidence="10">Belongs to the glycosyltransferase 28 family. MurG subfamily.</text>
</comment>
<comment type="function">
    <text evidence="10">Cell wall formation. Catalyzes the transfer of a GlcNAc subunit on undecaprenyl-pyrophosphoryl-MurNAc-pentapeptide (lipid intermediate I) to form undecaprenyl-pyrophosphoryl-MurNAc-(pentapeptide)GlcNAc (lipid intermediate II).</text>
</comment>